<feature type="region of interest" description="Disordered" evidence="1">
    <location>
        <begin position="1"/>
        <end position="59"/>
    </location>
</feature>
<evidence type="ECO:0000313" key="3">
    <source>
        <dbReference type="Proteomes" id="UP001189429"/>
    </source>
</evidence>
<evidence type="ECO:0000313" key="2">
    <source>
        <dbReference type="EMBL" id="CAK0870809.1"/>
    </source>
</evidence>
<accession>A0ABN9VGN7</accession>
<organism evidence="2 3">
    <name type="scientific">Prorocentrum cordatum</name>
    <dbReference type="NCBI Taxonomy" id="2364126"/>
    <lineage>
        <taxon>Eukaryota</taxon>
        <taxon>Sar</taxon>
        <taxon>Alveolata</taxon>
        <taxon>Dinophyceae</taxon>
        <taxon>Prorocentrales</taxon>
        <taxon>Prorocentraceae</taxon>
        <taxon>Prorocentrum</taxon>
    </lineage>
</organism>
<sequence length="114" mass="11461">MAPSPRALAPAAGGSSPPGRSPPQGAHSGGAAQGAHARGAAPSMGTTTAFSTLGFSPEQRANSSKIFASIAIDRSPPHRKMMVGVVRVREACHAFCRKHAGLAAPAGRGQHAVM</sequence>
<protein>
    <submittedName>
        <fullName evidence="2">Uncharacterized protein</fullName>
    </submittedName>
</protein>
<keyword evidence="3" id="KW-1185">Reference proteome</keyword>
<evidence type="ECO:0000256" key="1">
    <source>
        <dbReference type="SAM" id="MobiDB-lite"/>
    </source>
</evidence>
<gene>
    <name evidence="2" type="ORF">PCOR1329_LOCUS56805</name>
</gene>
<feature type="compositionally biased region" description="Low complexity" evidence="1">
    <location>
        <begin position="1"/>
        <end position="26"/>
    </location>
</feature>
<proteinExistence type="predicted"/>
<feature type="compositionally biased region" description="Low complexity" evidence="1">
    <location>
        <begin position="33"/>
        <end position="43"/>
    </location>
</feature>
<dbReference type="EMBL" id="CAUYUJ010016998">
    <property type="protein sequence ID" value="CAK0870809.1"/>
    <property type="molecule type" value="Genomic_DNA"/>
</dbReference>
<feature type="compositionally biased region" description="Polar residues" evidence="1">
    <location>
        <begin position="44"/>
        <end position="59"/>
    </location>
</feature>
<name>A0ABN9VGN7_9DINO</name>
<comment type="caution">
    <text evidence="2">The sequence shown here is derived from an EMBL/GenBank/DDBJ whole genome shotgun (WGS) entry which is preliminary data.</text>
</comment>
<dbReference type="Proteomes" id="UP001189429">
    <property type="component" value="Unassembled WGS sequence"/>
</dbReference>
<reference evidence="2" key="1">
    <citation type="submission" date="2023-10" db="EMBL/GenBank/DDBJ databases">
        <authorList>
            <person name="Chen Y."/>
            <person name="Shah S."/>
            <person name="Dougan E. K."/>
            <person name="Thang M."/>
            <person name="Chan C."/>
        </authorList>
    </citation>
    <scope>NUCLEOTIDE SEQUENCE [LARGE SCALE GENOMIC DNA]</scope>
</reference>